<dbReference type="AlphaFoldDB" id="A0AA86VFL5"/>
<feature type="chain" id="PRO_5041738989" evidence="1">
    <location>
        <begin position="20"/>
        <end position="107"/>
    </location>
</feature>
<evidence type="ECO:0000313" key="3">
    <source>
        <dbReference type="Proteomes" id="UP001189624"/>
    </source>
</evidence>
<protein>
    <submittedName>
        <fullName evidence="2">Uncharacterized protein</fullName>
    </submittedName>
</protein>
<sequence>MWGIAVLALMVNKLPRSHAIQCKHQPFPPNTLSLFPASLLYAPITDREATQQHMVYDKLGQLEKARHLNIKGDVQTDQRLQYIERHKIAHDHQDTNYTFGKEKDSRD</sequence>
<proteinExistence type="predicted"/>
<name>A0AA86VFL5_9FABA</name>
<accession>A0AA86VFL5</accession>
<evidence type="ECO:0000256" key="1">
    <source>
        <dbReference type="SAM" id="SignalP"/>
    </source>
</evidence>
<gene>
    <name evidence="2" type="ORF">AYBTSS11_LOCUS9349</name>
</gene>
<reference evidence="2" key="1">
    <citation type="submission" date="2023-10" db="EMBL/GenBank/DDBJ databases">
        <authorList>
            <person name="Domelevo Entfellner J.-B."/>
        </authorList>
    </citation>
    <scope>NUCLEOTIDE SEQUENCE</scope>
</reference>
<dbReference type="Gramene" id="rna-AYBTSS11_LOCUS9349">
    <property type="protein sequence ID" value="CAJ1939807.1"/>
    <property type="gene ID" value="gene-AYBTSS11_LOCUS9349"/>
</dbReference>
<dbReference type="EMBL" id="OY731400">
    <property type="protein sequence ID" value="CAJ1939807.1"/>
    <property type="molecule type" value="Genomic_DNA"/>
</dbReference>
<dbReference type="Proteomes" id="UP001189624">
    <property type="component" value="Chromosome 3"/>
</dbReference>
<keyword evidence="1" id="KW-0732">Signal</keyword>
<evidence type="ECO:0000313" key="2">
    <source>
        <dbReference type="EMBL" id="CAJ1939807.1"/>
    </source>
</evidence>
<organism evidence="2 3">
    <name type="scientific">Sphenostylis stenocarpa</name>
    <dbReference type="NCBI Taxonomy" id="92480"/>
    <lineage>
        <taxon>Eukaryota</taxon>
        <taxon>Viridiplantae</taxon>
        <taxon>Streptophyta</taxon>
        <taxon>Embryophyta</taxon>
        <taxon>Tracheophyta</taxon>
        <taxon>Spermatophyta</taxon>
        <taxon>Magnoliopsida</taxon>
        <taxon>eudicotyledons</taxon>
        <taxon>Gunneridae</taxon>
        <taxon>Pentapetalae</taxon>
        <taxon>rosids</taxon>
        <taxon>fabids</taxon>
        <taxon>Fabales</taxon>
        <taxon>Fabaceae</taxon>
        <taxon>Papilionoideae</taxon>
        <taxon>50 kb inversion clade</taxon>
        <taxon>NPAAA clade</taxon>
        <taxon>indigoferoid/millettioid clade</taxon>
        <taxon>Phaseoleae</taxon>
        <taxon>Sphenostylis</taxon>
    </lineage>
</organism>
<keyword evidence="3" id="KW-1185">Reference proteome</keyword>
<feature type="signal peptide" evidence="1">
    <location>
        <begin position="1"/>
        <end position="19"/>
    </location>
</feature>